<organism evidence="4 5">
    <name type="scientific">Actinopolymorpha pittospori</name>
    <dbReference type="NCBI Taxonomy" id="648752"/>
    <lineage>
        <taxon>Bacteria</taxon>
        <taxon>Bacillati</taxon>
        <taxon>Actinomycetota</taxon>
        <taxon>Actinomycetes</taxon>
        <taxon>Propionibacteriales</taxon>
        <taxon>Actinopolymorphaceae</taxon>
        <taxon>Actinopolymorpha</taxon>
    </lineage>
</organism>
<dbReference type="CDD" id="cd18613">
    <property type="entry name" value="GH130"/>
    <property type="match status" value="1"/>
</dbReference>
<evidence type="ECO:0000313" key="5">
    <source>
        <dbReference type="Proteomes" id="UP000638648"/>
    </source>
</evidence>
<comment type="similarity">
    <text evidence="3">Belongs to the glycosyl hydrolase 130 family.</text>
</comment>
<dbReference type="Proteomes" id="UP000638648">
    <property type="component" value="Unassembled WGS sequence"/>
</dbReference>
<gene>
    <name evidence="4" type="ORF">HEB94_002885</name>
</gene>
<evidence type="ECO:0000256" key="2">
    <source>
        <dbReference type="ARBA" id="ARBA00022679"/>
    </source>
</evidence>
<evidence type="ECO:0000256" key="1">
    <source>
        <dbReference type="ARBA" id="ARBA00022676"/>
    </source>
</evidence>
<dbReference type="EMBL" id="JADBEM010000001">
    <property type="protein sequence ID" value="MBE1606037.1"/>
    <property type="molecule type" value="Genomic_DNA"/>
</dbReference>
<name>A0A927MTH6_9ACTN</name>
<dbReference type="Gene3D" id="2.115.10.20">
    <property type="entry name" value="Glycosyl hydrolase domain, family 43"/>
    <property type="match status" value="1"/>
</dbReference>
<accession>A0A927MTH6</accession>
<dbReference type="InterPro" id="IPR007184">
    <property type="entry name" value="Mannoside_phosphorylase"/>
</dbReference>
<sequence length="489" mass="53695">MTTPGMVSRLDLTLDPDPRRVIVRPFVPGESVEVVRQRVAALFERVVRLDDDETRHLLQQTLQRFGSRHHDLEATFRHHYDLVRQRIAGDGALSPTARLLVGAYFSQEYAVEAAALCNPSIVLHPDQSDLSQGQLRTAISLRQIGEGHLSSIGFATAVLSPGARIEVADRGGPLLAGRRGSAKHRRDLFAAGLEEDGWHDEITAEVLSALPDRFDDEDFERALGAVPVDRRATAAAHTSLERLREAIAASYAVSFPADVPLAQRVLWPLTAVESHGMEDARFVRFVGDEGEPAYHATYTTYDGRHISVRMLSTTDLQHFEVTPVRGPAARNKGMALFPRTVRGRHLALCRSDGETIGLTTLDVQNRWQQPVPLHIPQHGWELTQVGNCGSPLETDAGWLVLTHGVGPMRRYAIGALLLDLDQPERVIGQLPGVLLAPDEEDSEGYVPNVVYSCGGLLHDGTLWLPYGASDTRVGFATVALDTILNAMRV</sequence>
<evidence type="ECO:0000256" key="3">
    <source>
        <dbReference type="ARBA" id="ARBA00024356"/>
    </source>
</evidence>
<dbReference type="GO" id="GO:0016757">
    <property type="term" value="F:glycosyltransferase activity"/>
    <property type="evidence" value="ECO:0007669"/>
    <property type="project" value="UniProtKB-KW"/>
</dbReference>
<dbReference type="AlphaFoldDB" id="A0A927MTH6"/>
<dbReference type="PANTHER" id="PTHR34106">
    <property type="entry name" value="GLYCOSIDASE"/>
    <property type="match status" value="1"/>
</dbReference>
<reference evidence="4" key="1">
    <citation type="submission" date="2020-10" db="EMBL/GenBank/DDBJ databases">
        <title>Sequencing the genomes of 1000 actinobacteria strains.</title>
        <authorList>
            <person name="Klenk H.-P."/>
        </authorList>
    </citation>
    <scope>NUCLEOTIDE SEQUENCE</scope>
    <source>
        <strain evidence="4">DSM 45354</strain>
    </source>
</reference>
<keyword evidence="5" id="KW-1185">Reference proteome</keyword>
<keyword evidence="2" id="KW-0808">Transferase</keyword>
<comment type="caution">
    <text evidence="4">The sequence shown here is derived from an EMBL/GenBank/DDBJ whole genome shotgun (WGS) entry which is preliminary data.</text>
</comment>
<dbReference type="InterPro" id="IPR023296">
    <property type="entry name" value="Glyco_hydro_beta-prop_sf"/>
</dbReference>
<keyword evidence="1" id="KW-0328">Glycosyltransferase</keyword>
<dbReference type="Pfam" id="PF04041">
    <property type="entry name" value="Glyco_hydro_130"/>
    <property type="match status" value="1"/>
</dbReference>
<keyword evidence="4" id="KW-0378">Hydrolase</keyword>
<dbReference type="RefSeq" id="WP_202896331.1">
    <property type="nucleotide sequence ID" value="NZ_BAABJL010000025.1"/>
</dbReference>
<protein>
    <submittedName>
        <fullName evidence="4">GH43/DUF377 family glycosyl hydrolase</fullName>
    </submittedName>
</protein>
<dbReference type="GO" id="GO:0016787">
    <property type="term" value="F:hydrolase activity"/>
    <property type="evidence" value="ECO:0007669"/>
    <property type="project" value="UniProtKB-KW"/>
</dbReference>
<dbReference type="SUPFAM" id="SSF75005">
    <property type="entry name" value="Arabinanase/levansucrase/invertase"/>
    <property type="match status" value="1"/>
</dbReference>
<proteinExistence type="inferred from homology"/>
<evidence type="ECO:0000313" key="4">
    <source>
        <dbReference type="EMBL" id="MBE1606037.1"/>
    </source>
</evidence>
<dbReference type="PANTHER" id="PTHR34106:SF4">
    <property type="entry name" value="BLL5143 PROTEIN"/>
    <property type="match status" value="1"/>
</dbReference>